<keyword evidence="5" id="KW-0067">ATP-binding</keyword>
<dbReference type="InterPro" id="IPR006195">
    <property type="entry name" value="aa-tRNA-synth_II"/>
</dbReference>
<name>A0AA88LH33_ARTSF</name>
<dbReference type="SUPFAM" id="SSF55681">
    <property type="entry name" value="Class II aaRS and biotin synthetases"/>
    <property type="match status" value="1"/>
</dbReference>
<evidence type="ECO:0000313" key="11">
    <source>
        <dbReference type="EMBL" id="KAK2721425.1"/>
    </source>
</evidence>
<accession>A0AA88LH33</accession>
<evidence type="ECO:0000256" key="9">
    <source>
        <dbReference type="SAM" id="Phobius"/>
    </source>
</evidence>
<dbReference type="PRINTS" id="PR01043">
    <property type="entry name" value="TRNASYNTHGLY"/>
</dbReference>
<dbReference type="InterPro" id="IPR036621">
    <property type="entry name" value="Anticodon-bd_dom_sf"/>
</dbReference>
<dbReference type="InterPro" id="IPR004154">
    <property type="entry name" value="Anticodon-bd"/>
</dbReference>
<keyword evidence="9" id="KW-0472">Membrane</keyword>
<keyword evidence="3" id="KW-0436">Ligase</keyword>
<evidence type="ECO:0000256" key="6">
    <source>
        <dbReference type="ARBA" id="ARBA00022917"/>
    </source>
</evidence>
<feature type="domain" description="Aminoacyl-transfer RNA synthetases class-II family profile" evidence="10">
    <location>
        <begin position="91"/>
        <end position="498"/>
    </location>
</feature>
<dbReference type="NCBIfam" id="NF003211">
    <property type="entry name" value="PRK04173.1"/>
    <property type="match status" value="1"/>
</dbReference>
<keyword evidence="6" id="KW-0648">Protein biosynthesis</keyword>
<keyword evidence="7" id="KW-0030">Aminoacyl-tRNA synthetase</keyword>
<gene>
    <name evidence="11" type="ORF">QYM36_003646</name>
</gene>
<dbReference type="InterPro" id="IPR033731">
    <property type="entry name" value="GlyRS-like_core"/>
</dbReference>
<evidence type="ECO:0000256" key="7">
    <source>
        <dbReference type="ARBA" id="ARBA00023146"/>
    </source>
</evidence>
<dbReference type="EC" id="6.1.1.14" evidence="2"/>
<dbReference type="AlphaFoldDB" id="A0AA88LH33"/>
<evidence type="ECO:0000256" key="2">
    <source>
        <dbReference type="ARBA" id="ARBA00012829"/>
    </source>
</evidence>
<protein>
    <recommendedName>
        <fullName evidence="2">glycine--tRNA ligase</fullName>
        <ecNumber evidence="2">6.1.1.14</ecNumber>
    </recommendedName>
    <alternativeName>
        <fullName evidence="8">Diadenosine tetraphosphate synthetase</fullName>
    </alternativeName>
</protein>
<evidence type="ECO:0000256" key="8">
    <source>
        <dbReference type="ARBA" id="ARBA00030057"/>
    </source>
</evidence>
<evidence type="ECO:0000259" key="10">
    <source>
        <dbReference type="PROSITE" id="PS50862"/>
    </source>
</evidence>
<dbReference type="Pfam" id="PF03129">
    <property type="entry name" value="HGTP_anticodon"/>
    <property type="match status" value="1"/>
</dbReference>
<dbReference type="InterPro" id="IPR002315">
    <property type="entry name" value="tRNA-synt_gly"/>
</dbReference>
<dbReference type="GO" id="GO:0070150">
    <property type="term" value="P:mitochondrial glycyl-tRNA aminoacylation"/>
    <property type="evidence" value="ECO:0007669"/>
    <property type="project" value="TreeGrafter"/>
</dbReference>
<dbReference type="EMBL" id="JAVRJZ010000006">
    <property type="protein sequence ID" value="KAK2721425.1"/>
    <property type="molecule type" value="Genomic_DNA"/>
</dbReference>
<dbReference type="PANTHER" id="PTHR10745">
    <property type="entry name" value="GLYCYL-TRNA SYNTHETASE/DNA POLYMERASE SUBUNIT GAMMA-2"/>
    <property type="match status" value="1"/>
</dbReference>
<comment type="caution">
    <text evidence="11">The sequence shown here is derived from an EMBL/GenBank/DDBJ whole genome shotgun (WGS) entry which is preliminary data.</text>
</comment>
<keyword evidence="4" id="KW-0547">Nucleotide-binding</keyword>
<dbReference type="Gene3D" id="3.40.50.800">
    <property type="entry name" value="Anticodon-binding domain"/>
    <property type="match status" value="1"/>
</dbReference>
<dbReference type="NCBIfam" id="TIGR00389">
    <property type="entry name" value="glyS_dimeric"/>
    <property type="match status" value="1"/>
</dbReference>
<dbReference type="SUPFAM" id="SSF52954">
    <property type="entry name" value="Class II aaRS ABD-related"/>
    <property type="match status" value="1"/>
</dbReference>
<sequence>MFSKTKSVPIIIGTSVAFAFVGASIWIFKQLSPADKDLSTSHKLVNDDLAIKNTEVEEKEPSRHIRNRLDNLVRRKFFYCNSAEIYGGIAGVLDYGPIGCEIKENIISLFRKHFIQKEKMVQVECAALTPEKVLVESGHVEKFCDLMVKDKTQYKKVETTKDQGEYKKFNLLFSTYVGPDPTCQTKAYLRPETAQGIFLNFARLYDYVHRQLPFAAVQIGPAYRNEISPRNGLLRAREFLLAEIQHFYDPQEGCHKCFSTVAGLSIPLLPAQAQMEKKDAKNIKLGDAVADHIISNQHLAYFIGKIYQFLLMVGVDQKKIRFRQHLPNEMAFYAQDCWDAECHTSYGWIECVGCADRSTYDLTRHSEATGADMRADRKLSEAKIKEITLAPVSSAIIQKYGKEAAKALIKELKKHEKIIAEKIEKEDQVELPVNGTNFTITSKMVKVKKCTKRVEEEKFVPAVIEPSFGVGRIMYVLLEHNFKIREGSSDRTFFSFPPMVAPYKCCVLPIRKDPEIMNMVGRICEDLEAENITFTTDASAASIGRRYARQDELGVPFILTVDDITLRKPHSVTLRDRDSMLQYRVPVSNVVNILNDLTSGKVKWATARSKYSKNKFWEILRGWWPF</sequence>
<dbReference type="CDD" id="cd00774">
    <property type="entry name" value="GlyRS-like_core"/>
    <property type="match status" value="1"/>
</dbReference>
<proteinExistence type="inferred from homology"/>
<keyword evidence="9" id="KW-0812">Transmembrane</keyword>
<feature type="transmembrane region" description="Helical" evidence="9">
    <location>
        <begin position="7"/>
        <end position="28"/>
    </location>
</feature>
<dbReference type="FunFam" id="3.40.50.800:FF:000004">
    <property type="entry name" value="Glycine--tRNA ligase 2"/>
    <property type="match status" value="1"/>
</dbReference>
<evidence type="ECO:0000313" key="12">
    <source>
        <dbReference type="Proteomes" id="UP001187531"/>
    </source>
</evidence>
<keyword evidence="9" id="KW-1133">Transmembrane helix</keyword>
<evidence type="ECO:0000256" key="5">
    <source>
        <dbReference type="ARBA" id="ARBA00022840"/>
    </source>
</evidence>
<dbReference type="GO" id="GO:0005524">
    <property type="term" value="F:ATP binding"/>
    <property type="evidence" value="ECO:0007669"/>
    <property type="project" value="UniProtKB-KW"/>
</dbReference>
<organism evidence="11 12">
    <name type="scientific">Artemia franciscana</name>
    <name type="common">Brine shrimp</name>
    <name type="synonym">Artemia sanfranciscana</name>
    <dbReference type="NCBI Taxonomy" id="6661"/>
    <lineage>
        <taxon>Eukaryota</taxon>
        <taxon>Metazoa</taxon>
        <taxon>Ecdysozoa</taxon>
        <taxon>Arthropoda</taxon>
        <taxon>Crustacea</taxon>
        <taxon>Branchiopoda</taxon>
        <taxon>Anostraca</taxon>
        <taxon>Artemiidae</taxon>
        <taxon>Artemia</taxon>
    </lineage>
</organism>
<dbReference type="InterPro" id="IPR045864">
    <property type="entry name" value="aa-tRNA-synth_II/BPL/LPL"/>
</dbReference>
<evidence type="ECO:0000256" key="1">
    <source>
        <dbReference type="ARBA" id="ARBA00008226"/>
    </source>
</evidence>
<dbReference type="PANTHER" id="PTHR10745:SF0">
    <property type="entry name" value="GLYCINE--TRNA LIGASE"/>
    <property type="match status" value="1"/>
</dbReference>
<evidence type="ECO:0000256" key="3">
    <source>
        <dbReference type="ARBA" id="ARBA00022598"/>
    </source>
</evidence>
<evidence type="ECO:0000256" key="4">
    <source>
        <dbReference type="ARBA" id="ARBA00022741"/>
    </source>
</evidence>
<dbReference type="GO" id="GO:0004820">
    <property type="term" value="F:glycine-tRNA ligase activity"/>
    <property type="evidence" value="ECO:0007669"/>
    <property type="project" value="UniProtKB-EC"/>
</dbReference>
<keyword evidence="12" id="KW-1185">Reference proteome</keyword>
<dbReference type="GO" id="GO:0005739">
    <property type="term" value="C:mitochondrion"/>
    <property type="evidence" value="ECO:0007669"/>
    <property type="project" value="TreeGrafter"/>
</dbReference>
<comment type="similarity">
    <text evidence="1">Belongs to the class-II aminoacyl-tRNA synthetase family.</text>
</comment>
<dbReference type="PROSITE" id="PS50862">
    <property type="entry name" value="AA_TRNA_LIGASE_II"/>
    <property type="match status" value="1"/>
</dbReference>
<dbReference type="Gene3D" id="3.30.930.10">
    <property type="entry name" value="Bira Bifunctional Protein, Domain 2"/>
    <property type="match status" value="1"/>
</dbReference>
<reference evidence="11" key="1">
    <citation type="submission" date="2023-07" db="EMBL/GenBank/DDBJ databases">
        <title>Chromosome-level genome assembly of Artemia franciscana.</title>
        <authorList>
            <person name="Jo E."/>
        </authorList>
    </citation>
    <scope>NUCLEOTIDE SEQUENCE</scope>
    <source>
        <tissue evidence="11">Whole body</tissue>
    </source>
</reference>
<dbReference type="Proteomes" id="UP001187531">
    <property type="component" value="Unassembled WGS sequence"/>
</dbReference>
<dbReference type="InterPro" id="IPR027031">
    <property type="entry name" value="Gly-tRNA_synthase/POLG2"/>
</dbReference>